<sequence length="95" mass="11127">MSRWNEEKALERSDIDQVTGVIHRILHETIDQLGIAYGIVSEFSYNSEEPPSWTISIDDSKTVLNSSLLFQYMKQHRNLNDALTQFMRDHFSYFA</sequence>
<accession>A0A7H0Y1X2</accession>
<dbReference type="AlphaFoldDB" id="A0A7H0Y1X2"/>
<proteinExistence type="predicted"/>
<dbReference type="EMBL" id="CP061172">
    <property type="protein sequence ID" value="QNR65080.1"/>
    <property type="molecule type" value="Genomic_DNA"/>
</dbReference>
<protein>
    <submittedName>
        <fullName evidence="1">Uncharacterized protein</fullName>
    </submittedName>
</protein>
<reference evidence="1 2" key="1">
    <citation type="submission" date="2020-09" db="EMBL/GenBank/DDBJ databases">
        <title>Characterization of Paenibacillus peoriae strain ZF390 with broad-spectrum antimicrobial activity as a potential biocontrol agent.</title>
        <authorList>
            <person name="Li L."/>
            <person name="Zhao Y."/>
            <person name="Li B."/>
            <person name="Xie X."/>
        </authorList>
    </citation>
    <scope>NUCLEOTIDE SEQUENCE [LARGE SCALE GENOMIC DNA]</scope>
    <source>
        <strain evidence="1 2">ZF390</strain>
    </source>
</reference>
<gene>
    <name evidence="1" type="ORF">IAQ67_14205</name>
</gene>
<dbReference type="Proteomes" id="UP000516384">
    <property type="component" value="Chromosome"/>
</dbReference>
<name>A0A7H0Y1X2_9BACL</name>
<evidence type="ECO:0000313" key="2">
    <source>
        <dbReference type="Proteomes" id="UP000516384"/>
    </source>
</evidence>
<evidence type="ECO:0000313" key="1">
    <source>
        <dbReference type="EMBL" id="QNR65080.1"/>
    </source>
</evidence>
<dbReference type="RefSeq" id="WP_190296991.1">
    <property type="nucleotide sequence ID" value="NZ_CP061172.1"/>
</dbReference>
<organism evidence="1 2">
    <name type="scientific">Paenibacillus peoriae</name>
    <dbReference type="NCBI Taxonomy" id="59893"/>
    <lineage>
        <taxon>Bacteria</taxon>
        <taxon>Bacillati</taxon>
        <taxon>Bacillota</taxon>
        <taxon>Bacilli</taxon>
        <taxon>Bacillales</taxon>
        <taxon>Paenibacillaceae</taxon>
        <taxon>Paenibacillus</taxon>
    </lineage>
</organism>